<keyword evidence="6 9" id="KW-0472">Membrane</keyword>
<dbReference type="GO" id="GO:0015271">
    <property type="term" value="F:outward rectifier potassium channel activity"/>
    <property type="evidence" value="ECO:0007669"/>
    <property type="project" value="TreeGrafter"/>
</dbReference>
<dbReference type="EMBL" id="PDNA01000094">
    <property type="protein sequence ID" value="PGH14362.1"/>
    <property type="molecule type" value="Genomic_DNA"/>
</dbReference>
<proteinExistence type="inferred from homology"/>
<evidence type="ECO:0000256" key="8">
    <source>
        <dbReference type="RuleBase" id="RU003857"/>
    </source>
</evidence>
<evidence type="ECO:0000256" key="3">
    <source>
        <dbReference type="ARBA" id="ARBA00022692"/>
    </source>
</evidence>
<comment type="similarity">
    <text evidence="8">Belongs to the two pore domain potassium channel (TC 1.A.1.8) family.</text>
</comment>
<dbReference type="Proteomes" id="UP000224634">
    <property type="component" value="Unassembled WGS sequence"/>
</dbReference>
<feature type="domain" description="Potassium channel" evidence="10">
    <location>
        <begin position="377"/>
        <end position="449"/>
    </location>
</feature>
<keyword evidence="4 9" id="KW-1133">Transmembrane helix</keyword>
<dbReference type="Pfam" id="PF07885">
    <property type="entry name" value="Ion_trans_2"/>
    <property type="match status" value="2"/>
</dbReference>
<keyword evidence="3 8" id="KW-0812">Transmembrane</keyword>
<dbReference type="InterPro" id="IPR013099">
    <property type="entry name" value="K_chnl_dom"/>
</dbReference>
<feature type="transmembrane region" description="Helical" evidence="9">
    <location>
        <begin position="106"/>
        <end position="129"/>
    </location>
</feature>
<evidence type="ECO:0000256" key="1">
    <source>
        <dbReference type="ARBA" id="ARBA00004141"/>
    </source>
</evidence>
<dbReference type="Gene3D" id="1.10.287.70">
    <property type="match status" value="2"/>
</dbReference>
<protein>
    <recommendedName>
        <fullName evidence="10">Potassium channel domain-containing protein</fullName>
    </recommendedName>
</protein>
<dbReference type="GO" id="GO:0030322">
    <property type="term" value="P:stabilization of membrane potential"/>
    <property type="evidence" value="ECO:0007669"/>
    <property type="project" value="TreeGrafter"/>
</dbReference>
<dbReference type="GO" id="GO:0005886">
    <property type="term" value="C:plasma membrane"/>
    <property type="evidence" value="ECO:0007669"/>
    <property type="project" value="TreeGrafter"/>
</dbReference>
<feature type="transmembrane region" description="Helical" evidence="9">
    <location>
        <begin position="141"/>
        <end position="160"/>
    </location>
</feature>
<accession>A0A2B7Y0H3</accession>
<comment type="subcellular location">
    <subcellularLocation>
        <location evidence="1">Membrane</location>
        <topology evidence="1">Multi-pass membrane protein</topology>
    </subcellularLocation>
</comment>
<dbReference type="PANTHER" id="PTHR11003:SF301">
    <property type="entry name" value="POTASSIUM CHANNEL PROTEIN"/>
    <property type="match status" value="1"/>
</dbReference>
<keyword evidence="12" id="KW-1185">Reference proteome</keyword>
<evidence type="ECO:0000256" key="5">
    <source>
        <dbReference type="ARBA" id="ARBA00023065"/>
    </source>
</evidence>
<sequence length="644" mass="73693">MGDRENTEGDADVHNRLPQQHQDRNFESVSFLFPTRWWFASTVVPLLAVSVARTSSLRMSSPDNSIYEQGTFGPTANAFNICALAQDWRIETLEGGSQKRVQDPKWLLAANSVALGLALISNFSLLLNMARRIRFSIAQPITVGGWFITSFILIGLTAAAPRTLDMEHRHMSQTYYYAIIAAAIYFFISSLMLITVYGARTGRYSREFHLTTSQRSLMLQTIIWLVYLLGGAAIYAHIEGWDFVDAVYWADFTLLTDGIGDLAPSTHLGRALLFPYAVGGILTLTLVVTSIRSLMLERGMSHITARRTEVLRGAVAAGVRSGHTGRWVLLPLLPDEPDLSEEQRQEEEFYLMRRIHRVTLIQLKWFSLLISLTAWMALWFLGALAFWISEQDQDWSYFLALYFAYVNLLTIGYGEVAPQATWGRPFFVLWSLLAIPTMTILVSSMGDTIADAFQNFAIFAGELTVLPGEMSYKDRIRTTIGEIITGKFLRRGGWFWRSTIPKRVHHNGLILEEHKPEIMNQLFDDPLRRQYVLIRELRKLYHDLRQDRHKMYTYNEWLFYLTLTGQHASCSSYIMIPPAESELSADPTVGHRILDHGRELKDDRKWSWIGKRSPLMGEKEEAEWLFDALSLTLEYELRNQCESP</sequence>
<evidence type="ECO:0000313" key="12">
    <source>
        <dbReference type="Proteomes" id="UP000224634"/>
    </source>
</evidence>
<dbReference type="AlphaFoldDB" id="A0A2B7Y0H3"/>
<evidence type="ECO:0000256" key="9">
    <source>
        <dbReference type="SAM" id="Phobius"/>
    </source>
</evidence>
<feature type="transmembrane region" description="Helical" evidence="9">
    <location>
        <begin position="217"/>
        <end position="238"/>
    </location>
</feature>
<evidence type="ECO:0000256" key="7">
    <source>
        <dbReference type="ARBA" id="ARBA00023303"/>
    </source>
</evidence>
<evidence type="ECO:0000256" key="2">
    <source>
        <dbReference type="ARBA" id="ARBA00022448"/>
    </source>
</evidence>
<dbReference type="InterPro" id="IPR003280">
    <property type="entry name" value="2pore_dom_K_chnl"/>
</dbReference>
<keyword evidence="7 8" id="KW-0407">Ion channel</keyword>
<name>A0A2B7Y0H3_POLH7</name>
<feature type="transmembrane region" description="Helical" evidence="9">
    <location>
        <begin position="175"/>
        <end position="197"/>
    </location>
</feature>
<dbReference type="GO" id="GO:0022841">
    <property type="term" value="F:potassium ion leak channel activity"/>
    <property type="evidence" value="ECO:0007669"/>
    <property type="project" value="TreeGrafter"/>
</dbReference>
<dbReference type="PANTHER" id="PTHR11003">
    <property type="entry name" value="POTASSIUM CHANNEL, SUBFAMILY K"/>
    <property type="match status" value="1"/>
</dbReference>
<evidence type="ECO:0000256" key="6">
    <source>
        <dbReference type="ARBA" id="ARBA00023136"/>
    </source>
</evidence>
<feature type="transmembrane region" description="Helical" evidence="9">
    <location>
        <begin position="426"/>
        <end position="446"/>
    </location>
</feature>
<comment type="caution">
    <text evidence="11">The sequence shown here is derived from an EMBL/GenBank/DDBJ whole genome shotgun (WGS) entry which is preliminary data.</text>
</comment>
<feature type="transmembrane region" description="Helical" evidence="9">
    <location>
        <begin position="395"/>
        <end position="414"/>
    </location>
</feature>
<keyword evidence="5 8" id="KW-0406">Ion transport</keyword>
<dbReference type="STRING" id="1447883.A0A2B7Y0H3"/>
<gene>
    <name evidence="11" type="ORF">AJ80_05952</name>
</gene>
<evidence type="ECO:0000313" key="11">
    <source>
        <dbReference type="EMBL" id="PGH14362.1"/>
    </source>
</evidence>
<keyword evidence="2 8" id="KW-0813">Transport</keyword>
<organism evidence="11 12">
    <name type="scientific">Polytolypa hystricis (strain UAMH7299)</name>
    <dbReference type="NCBI Taxonomy" id="1447883"/>
    <lineage>
        <taxon>Eukaryota</taxon>
        <taxon>Fungi</taxon>
        <taxon>Dikarya</taxon>
        <taxon>Ascomycota</taxon>
        <taxon>Pezizomycotina</taxon>
        <taxon>Eurotiomycetes</taxon>
        <taxon>Eurotiomycetidae</taxon>
        <taxon>Onygenales</taxon>
        <taxon>Onygenales incertae sedis</taxon>
        <taxon>Polytolypa</taxon>
    </lineage>
</organism>
<feature type="domain" description="Potassium channel" evidence="10">
    <location>
        <begin position="222"/>
        <end position="295"/>
    </location>
</feature>
<evidence type="ECO:0000256" key="4">
    <source>
        <dbReference type="ARBA" id="ARBA00022989"/>
    </source>
</evidence>
<dbReference type="PRINTS" id="PR01333">
    <property type="entry name" value="2POREKCHANEL"/>
</dbReference>
<feature type="transmembrane region" description="Helical" evidence="9">
    <location>
        <begin position="273"/>
        <end position="291"/>
    </location>
</feature>
<feature type="transmembrane region" description="Helical" evidence="9">
    <location>
        <begin position="363"/>
        <end position="389"/>
    </location>
</feature>
<reference evidence="11 12" key="1">
    <citation type="submission" date="2017-10" db="EMBL/GenBank/DDBJ databases">
        <title>Comparative genomics in systemic dimorphic fungi from Ajellomycetaceae.</title>
        <authorList>
            <person name="Munoz J.F."/>
            <person name="Mcewen J.G."/>
            <person name="Clay O.K."/>
            <person name="Cuomo C.A."/>
        </authorList>
    </citation>
    <scope>NUCLEOTIDE SEQUENCE [LARGE SCALE GENOMIC DNA]</scope>
    <source>
        <strain evidence="11 12">UAMH7299</strain>
    </source>
</reference>
<dbReference type="OrthoDB" id="297496at2759"/>
<dbReference type="SUPFAM" id="SSF81324">
    <property type="entry name" value="Voltage-gated potassium channels"/>
    <property type="match status" value="2"/>
</dbReference>
<evidence type="ECO:0000259" key="10">
    <source>
        <dbReference type="Pfam" id="PF07885"/>
    </source>
</evidence>